<dbReference type="InterPro" id="IPR036280">
    <property type="entry name" value="Multihaem_cyt_sf"/>
</dbReference>
<reference evidence="4" key="1">
    <citation type="journal article" date="2022" name="Int. J. Syst. Evol. Microbiol.">
        <title>Anaeromyxobacter oryzae sp. nov., Anaeromyxobacter diazotrophicus sp. nov. and Anaeromyxobacter paludicola sp. nov., isolated from paddy soils.</title>
        <authorList>
            <person name="Itoh H."/>
            <person name="Xu Z."/>
            <person name="Mise K."/>
            <person name="Masuda Y."/>
            <person name="Ushijima N."/>
            <person name="Hayakawa C."/>
            <person name="Shiratori Y."/>
            <person name="Senoo K."/>
        </authorList>
    </citation>
    <scope>NUCLEOTIDE SEQUENCE [LARGE SCALE GENOMIC DNA]</scope>
    <source>
        <strain evidence="4">Red232</strain>
    </source>
</reference>
<keyword evidence="4" id="KW-1185">Reference proteome</keyword>
<keyword evidence="1" id="KW-0175">Coiled coil</keyword>
<accession>A0ABM7WY37</accession>
<evidence type="ECO:0000256" key="1">
    <source>
        <dbReference type="SAM" id="Coils"/>
    </source>
</evidence>
<feature type="coiled-coil region" evidence="1">
    <location>
        <begin position="42"/>
        <end position="173"/>
    </location>
</feature>
<evidence type="ECO:0000313" key="3">
    <source>
        <dbReference type="EMBL" id="BDG04382.1"/>
    </source>
</evidence>
<dbReference type="PANTHER" id="PTHR39082">
    <property type="entry name" value="PHOSPHOLIPASE C-BETA-2-RELATED"/>
    <property type="match status" value="1"/>
</dbReference>
<dbReference type="Pfam" id="PF02591">
    <property type="entry name" value="Zn_ribbon_9"/>
    <property type="match status" value="1"/>
</dbReference>
<evidence type="ECO:0000259" key="2">
    <source>
        <dbReference type="Pfam" id="PF02591"/>
    </source>
</evidence>
<dbReference type="SUPFAM" id="SSF48695">
    <property type="entry name" value="Multiheme cytochromes"/>
    <property type="match status" value="1"/>
</dbReference>
<dbReference type="InterPro" id="IPR052376">
    <property type="entry name" value="Oxidative_Scav/Glycosyltrans"/>
</dbReference>
<name>A0ABM7WY37_9BACT</name>
<gene>
    <name evidence="3" type="ORF">AMOR_33780</name>
</gene>
<proteinExistence type="predicted"/>
<evidence type="ECO:0000313" key="4">
    <source>
        <dbReference type="Proteomes" id="UP001162891"/>
    </source>
</evidence>
<sequence length="247" mass="27434">MSSLREKLKALEELQQIDLETNEVKAELEAVPGKRAEIDGRVLDARRAYDEEKARMEGNERERRQLESLLAMERDKVKKWEGRLGEIKTPREYAALSREIDIAKKANDTQSEQVRDLTAQAGDIQKALDAKGEALAEREEGAQTDAKALDEARAKAEERLRALDARRAEAAKAVDPALLAKYENIKKRRAGIAVAPVVGMTCRGCHRNIPPQLAITLQRANSIETCPNCHRIIYSSEAVNPPAASTA</sequence>
<dbReference type="InterPro" id="IPR003743">
    <property type="entry name" value="Zf-RING_7"/>
</dbReference>
<dbReference type="Gene3D" id="1.10.287.1490">
    <property type="match status" value="1"/>
</dbReference>
<protein>
    <recommendedName>
        <fullName evidence="2">C4-type zinc ribbon domain-containing protein</fullName>
    </recommendedName>
</protein>
<feature type="domain" description="C4-type zinc ribbon" evidence="2">
    <location>
        <begin position="201"/>
        <end position="233"/>
    </location>
</feature>
<dbReference type="EMBL" id="AP025591">
    <property type="protein sequence ID" value="BDG04382.1"/>
    <property type="molecule type" value="Genomic_DNA"/>
</dbReference>
<dbReference type="Proteomes" id="UP001162891">
    <property type="component" value="Chromosome"/>
</dbReference>
<organism evidence="3 4">
    <name type="scientific">Anaeromyxobacter oryzae</name>
    <dbReference type="NCBI Taxonomy" id="2918170"/>
    <lineage>
        <taxon>Bacteria</taxon>
        <taxon>Pseudomonadati</taxon>
        <taxon>Myxococcota</taxon>
        <taxon>Myxococcia</taxon>
        <taxon>Myxococcales</taxon>
        <taxon>Cystobacterineae</taxon>
        <taxon>Anaeromyxobacteraceae</taxon>
        <taxon>Anaeromyxobacter</taxon>
    </lineage>
</organism>
<dbReference type="RefSeq" id="WP_248352739.1">
    <property type="nucleotide sequence ID" value="NZ_AP025591.1"/>
</dbReference>
<dbReference type="PANTHER" id="PTHR39082:SF1">
    <property type="entry name" value="SCAVENGER RECEPTOR CLASS A MEMBER 3"/>
    <property type="match status" value="1"/>
</dbReference>